<keyword evidence="2" id="KW-1185">Reference proteome</keyword>
<evidence type="ECO:0000313" key="2">
    <source>
        <dbReference type="Proteomes" id="UP001162992"/>
    </source>
</evidence>
<reference evidence="2" key="1">
    <citation type="journal article" date="2024" name="Proc. Natl. Acad. Sci. U.S.A.">
        <title>Extraordinary preservation of gene collinearity over three hundred million years revealed in homosporous lycophytes.</title>
        <authorList>
            <person name="Li C."/>
            <person name="Wickell D."/>
            <person name="Kuo L.Y."/>
            <person name="Chen X."/>
            <person name="Nie B."/>
            <person name="Liao X."/>
            <person name="Peng D."/>
            <person name="Ji J."/>
            <person name="Jenkins J."/>
            <person name="Williams M."/>
            <person name="Shu S."/>
            <person name="Plott C."/>
            <person name="Barry K."/>
            <person name="Rajasekar S."/>
            <person name="Grimwood J."/>
            <person name="Han X."/>
            <person name="Sun S."/>
            <person name="Hou Z."/>
            <person name="He W."/>
            <person name="Dai G."/>
            <person name="Sun C."/>
            <person name="Schmutz J."/>
            <person name="Leebens-Mack J.H."/>
            <person name="Li F.W."/>
            <person name="Wang L."/>
        </authorList>
    </citation>
    <scope>NUCLEOTIDE SEQUENCE [LARGE SCALE GENOMIC DNA]</scope>
    <source>
        <strain evidence="2">cv. PW_Plant_1</strain>
    </source>
</reference>
<gene>
    <name evidence="1" type="ORF">O6H91_10G060900</name>
</gene>
<sequence length="567" mass="64790">MSFFTGLVLGIVLGLALMVSFKLLERRRSSKKYQLAIATAALSRLTLNELKKMFSKETFPRWIVFSENHKVAWLNYHLGKVWPYLDEATSAVIKHMVEDMLEPYRPAIFSSLKFQRFTLGAVAPQFVGVQMIDTTDEEIVMEVELQWDGNPKIVLAIRTAMGVTLPIKVKDIGFCGIFRLVFKPLVKELPCFGAIMCSLRVQKKFDFKLKAVGGEIVSIPGLAGILDVMIKTSLTDSLLWPMRKVIPILPGDYRDLELEPMGTLMVKLVQAKNLLNMDTFGKSDPYAIIFVRPIPKQMRKSRTINNELNPIWNEQFQFEVEDLATQKLTIRIFDEDSLHTDDLLGCAQVPLNKLKPGILAEFWLTLVEDLENTMEAKHRGQVHLELLYQPHVEDRRDVSTRSMTSLEREITRTMRQHSVHGSPFSLPPSRPEQHDFVRGVLSIKVLRAENLMKVDSVGANPYVKLLLKKSNQKKTSRVINKNLNPEWNQSFHFLVEDAQHDMLVLEVRSRGTFGKHFLGRCGSTLSKVLLEGEYEASFKLEGVESGQIFLHFNWISMSLQRQPFNNS</sequence>
<accession>A0ACC2CHS7</accession>
<dbReference type="EMBL" id="CM055101">
    <property type="protein sequence ID" value="KAJ7541463.1"/>
    <property type="molecule type" value="Genomic_DNA"/>
</dbReference>
<name>A0ACC2CHS7_DIPCM</name>
<organism evidence="1 2">
    <name type="scientific">Diphasiastrum complanatum</name>
    <name type="common">Issler's clubmoss</name>
    <name type="synonym">Lycopodium complanatum</name>
    <dbReference type="NCBI Taxonomy" id="34168"/>
    <lineage>
        <taxon>Eukaryota</taxon>
        <taxon>Viridiplantae</taxon>
        <taxon>Streptophyta</taxon>
        <taxon>Embryophyta</taxon>
        <taxon>Tracheophyta</taxon>
        <taxon>Lycopodiopsida</taxon>
        <taxon>Lycopodiales</taxon>
        <taxon>Lycopodiaceae</taxon>
        <taxon>Lycopodioideae</taxon>
        <taxon>Diphasiastrum</taxon>
    </lineage>
</organism>
<protein>
    <submittedName>
        <fullName evidence="1">Uncharacterized protein</fullName>
    </submittedName>
</protein>
<dbReference type="Proteomes" id="UP001162992">
    <property type="component" value="Chromosome 10"/>
</dbReference>
<proteinExistence type="predicted"/>
<comment type="caution">
    <text evidence="1">The sequence shown here is derived from an EMBL/GenBank/DDBJ whole genome shotgun (WGS) entry which is preliminary data.</text>
</comment>
<evidence type="ECO:0000313" key="1">
    <source>
        <dbReference type="EMBL" id="KAJ7541463.1"/>
    </source>
</evidence>